<reference evidence="1 2" key="1">
    <citation type="submission" date="2018-03" db="EMBL/GenBank/DDBJ databases">
        <title>Genomic Encyclopedia of Archaeal and Bacterial Type Strains, Phase II (KMG-II): from individual species to whole genera.</title>
        <authorList>
            <person name="Goeker M."/>
        </authorList>
    </citation>
    <scope>NUCLEOTIDE SEQUENCE [LARGE SCALE GENOMIC DNA]</scope>
    <source>
        <strain evidence="1 2">DSM 19711</strain>
    </source>
</reference>
<dbReference type="OrthoDB" id="9779797at2"/>
<dbReference type="Pfam" id="PF11199">
    <property type="entry name" value="DUF2891"/>
    <property type="match status" value="1"/>
</dbReference>
<dbReference type="AlphaFoldDB" id="A0A2T0R6N6"/>
<dbReference type="RefSeq" id="WP_106209079.1">
    <property type="nucleotide sequence ID" value="NZ_PVZF01000003.1"/>
</dbReference>
<proteinExistence type="predicted"/>
<evidence type="ECO:0000313" key="2">
    <source>
        <dbReference type="Proteomes" id="UP000238083"/>
    </source>
</evidence>
<name>A0A2T0R6N6_9ACTN</name>
<evidence type="ECO:0008006" key="3">
    <source>
        <dbReference type="Google" id="ProtNLM"/>
    </source>
</evidence>
<accession>A0A2T0R6N6</accession>
<evidence type="ECO:0000313" key="1">
    <source>
        <dbReference type="EMBL" id="PRY16832.1"/>
    </source>
</evidence>
<comment type="caution">
    <text evidence="1">The sequence shown here is derived from an EMBL/GenBank/DDBJ whole genome shotgun (WGS) entry which is preliminary data.</text>
</comment>
<keyword evidence="2" id="KW-1185">Reference proteome</keyword>
<organism evidence="1 2">
    <name type="scientific">Kineococcus rhizosphaerae</name>
    <dbReference type="NCBI Taxonomy" id="559628"/>
    <lineage>
        <taxon>Bacteria</taxon>
        <taxon>Bacillati</taxon>
        <taxon>Actinomycetota</taxon>
        <taxon>Actinomycetes</taxon>
        <taxon>Kineosporiales</taxon>
        <taxon>Kineosporiaceae</taxon>
        <taxon>Kineococcus</taxon>
    </lineage>
</organism>
<dbReference type="Proteomes" id="UP000238083">
    <property type="component" value="Unassembled WGS sequence"/>
</dbReference>
<protein>
    <recommendedName>
        <fullName evidence="3">DUF2891 family protein</fullName>
    </recommendedName>
</protein>
<gene>
    <name evidence="1" type="ORF">CLV37_103264</name>
</gene>
<dbReference type="InterPro" id="IPR021365">
    <property type="entry name" value="DUF2891"/>
</dbReference>
<dbReference type="EMBL" id="PVZF01000003">
    <property type="protein sequence ID" value="PRY16832.1"/>
    <property type="molecule type" value="Genomic_DNA"/>
</dbReference>
<sequence>MTDVADLADLAELAGPLAATAVANATREFPYAPGTVLRGPEDLVLPRVAHPAFHGCYDWHSAVHTHWLLVHLLRRYPSALDAAAVRAVLTAHLSVQNLATETTTLRASPGFERPYGWAWLAALAAECRDWADEAGSPAEVRDWAAALAPAADAVADLTLDWLPRAGRPVRAGTHANTAFALGLLLDAAPGLGRVDLAEAVRAATTAWFGPDRDAPLRWEPSGEDFLSPGLAEADLVRRVLPAPEFGRWLDGFWPGLAAGGPRGVLEPVAVADRADGRLGHLDGLNLHRAAALRALATALGADDPRGAVLRGSAAAHRARGLEALAGDGYLSTHWLGTFAVLALRD</sequence>